<evidence type="ECO:0000256" key="3">
    <source>
        <dbReference type="ARBA" id="ARBA00023015"/>
    </source>
</evidence>
<feature type="domain" description="HTH gntR-type" evidence="6">
    <location>
        <begin position="12"/>
        <end position="80"/>
    </location>
</feature>
<protein>
    <submittedName>
        <fullName evidence="7">PLP-dependent aminotransferase family protein</fullName>
    </submittedName>
</protein>
<reference evidence="7" key="1">
    <citation type="submission" date="2020-10" db="EMBL/GenBank/DDBJ databases">
        <authorList>
            <person name="Gilroy R."/>
        </authorList>
    </citation>
    <scope>NUCLEOTIDE SEQUENCE</scope>
    <source>
        <strain evidence="7">ChiBcolR7-354</strain>
    </source>
</reference>
<evidence type="ECO:0000313" key="7">
    <source>
        <dbReference type="EMBL" id="HIQ79481.1"/>
    </source>
</evidence>
<dbReference type="InterPro" id="IPR036390">
    <property type="entry name" value="WH_DNA-bd_sf"/>
</dbReference>
<evidence type="ECO:0000256" key="4">
    <source>
        <dbReference type="ARBA" id="ARBA00023125"/>
    </source>
</evidence>
<proteinExistence type="inferred from homology"/>
<evidence type="ECO:0000259" key="6">
    <source>
        <dbReference type="PROSITE" id="PS50949"/>
    </source>
</evidence>
<name>A0A9D0ZFY1_9FIRM</name>
<comment type="similarity">
    <text evidence="1">In the C-terminal section; belongs to the class-I pyridoxal-phosphate-dependent aminotransferase family.</text>
</comment>
<accession>A0A9D0ZFY1</accession>
<dbReference type="PANTHER" id="PTHR46577:SF1">
    <property type="entry name" value="HTH-TYPE TRANSCRIPTIONAL REGULATORY PROTEIN GABR"/>
    <property type="match status" value="1"/>
</dbReference>
<dbReference type="InterPro" id="IPR015424">
    <property type="entry name" value="PyrdxlP-dep_Trfase"/>
</dbReference>
<dbReference type="SMART" id="SM00345">
    <property type="entry name" value="HTH_GNTR"/>
    <property type="match status" value="1"/>
</dbReference>
<dbReference type="AlphaFoldDB" id="A0A9D0ZFY1"/>
<keyword evidence="2" id="KW-0663">Pyridoxal phosphate</keyword>
<evidence type="ECO:0000256" key="5">
    <source>
        <dbReference type="ARBA" id="ARBA00023163"/>
    </source>
</evidence>
<dbReference type="Pfam" id="PF00155">
    <property type="entry name" value="Aminotran_1_2"/>
    <property type="match status" value="1"/>
</dbReference>
<dbReference type="GO" id="GO:0003677">
    <property type="term" value="F:DNA binding"/>
    <property type="evidence" value="ECO:0007669"/>
    <property type="project" value="UniProtKB-KW"/>
</dbReference>
<dbReference type="GO" id="GO:0008483">
    <property type="term" value="F:transaminase activity"/>
    <property type="evidence" value="ECO:0007669"/>
    <property type="project" value="UniProtKB-KW"/>
</dbReference>
<comment type="caution">
    <text evidence="7">The sequence shown here is derived from an EMBL/GenBank/DDBJ whole genome shotgun (WGS) entry which is preliminary data.</text>
</comment>
<dbReference type="Pfam" id="PF00392">
    <property type="entry name" value="GntR"/>
    <property type="match status" value="1"/>
</dbReference>
<organism evidence="7 8">
    <name type="scientific">Candidatus Scatomorpha intestinavium</name>
    <dbReference type="NCBI Taxonomy" id="2840922"/>
    <lineage>
        <taxon>Bacteria</taxon>
        <taxon>Bacillati</taxon>
        <taxon>Bacillota</taxon>
        <taxon>Clostridia</taxon>
        <taxon>Eubacteriales</taxon>
        <taxon>Candidatus Scatomorpha</taxon>
    </lineage>
</organism>
<dbReference type="PANTHER" id="PTHR46577">
    <property type="entry name" value="HTH-TYPE TRANSCRIPTIONAL REGULATORY PROTEIN GABR"/>
    <property type="match status" value="1"/>
</dbReference>
<dbReference type="CDD" id="cd00609">
    <property type="entry name" value="AAT_like"/>
    <property type="match status" value="1"/>
</dbReference>
<evidence type="ECO:0000313" key="8">
    <source>
        <dbReference type="Proteomes" id="UP000824262"/>
    </source>
</evidence>
<keyword evidence="3" id="KW-0805">Transcription regulation</keyword>
<keyword evidence="4" id="KW-0238">DNA-binding</keyword>
<reference evidence="7" key="2">
    <citation type="journal article" date="2021" name="PeerJ">
        <title>Extensive microbial diversity within the chicken gut microbiome revealed by metagenomics and culture.</title>
        <authorList>
            <person name="Gilroy R."/>
            <person name="Ravi A."/>
            <person name="Getino M."/>
            <person name="Pursley I."/>
            <person name="Horton D.L."/>
            <person name="Alikhan N.F."/>
            <person name="Baker D."/>
            <person name="Gharbi K."/>
            <person name="Hall N."/>
            <person name="Watson M."/>
            <person name="Adriaenssens E.M."/>
            <person name="Foster-Nyarko E."/>
            <person name="Jarju S."/>
            <person name="Secka A."/>
            <person name="Antonio M."/>
            <person name="Oren A."/>
            <person name="Chaudhuri R.R."/>
            <person name="La Ragione R."/>
            <person name="Hildebrand F."/>
            <person name="Pallen M.J."/>
        </authorList>
    </citation>
    <scope>NUCLEOTIDE SEQUENCE</scope>
    <source>
        <strain evidence="7">ChiBcolR7-354</strain>
    </source>
</reference>
<evidence type="ECO:0000256" key="1">
    <source>
        <dbReference type="ARBA" id="ARBA00005384"/>
    </source>
</evidence>
<sequence>MLTYDLSARGALPMYEYLAARIREDVLSGALPAGEKLPSRRALSEHLGVSVITVEAAYAQLEAEGCVVARPRRGYFVAEAAEGQRSRRAAPKPRQAREGARWRLDLRGSMVDPSSFPAAAWARLTRQTLRQDSRALLSAVPHEGLPELRQAIADYLAGYKGMDVPPERIVIGAGAEFMYIMLAQLLGPGARIAVEDPGYPKIRQVYSRSGAKCLPLALSSSGIEPSALYDSGARAVHISPSHQFPTGLITPVPRRQALLRWAGEAGGYIIEDDYDSELRFTGKPLPTLQSIDGAGRVIYMNTFSQTISPSMRLAYMALPEELMERWRRELGFYSCAVPALEQQVLARFLAGGEYERHLSRMRKEYRARRAEVLSAFRSAPFADRIEIVERGAGLHFLLRLDTQMTDAELRSRAEGLGVRLGFLSDYCAEPREESGHTLVISYAGLGSGKLDEAVGLLSEVFGVR</sequence>
<keyword evidence="7" id="KW-0808">Transferase</keyword>
<dbReference type="SUPFAM" id="SSF53383">
    <property type="entry name" value="PLP-dependent transferases"/>
    <property type="match status" value="1"/>
</dbReference>
<gene>
    <name evidence="7" type="ORF">IAB77_09535</name>
</gene>
<dbReference type="Gene3D" id="3.40.640.10">
    <property type="entry name" value="Type I PLP-dependent aspartate aminotransferase-like (Major domain)"/>
    <property type="match status" value="1"/>
</dbReference>
<dbReference type="EMBL" id="DVGA01000109">
    <property type="protein sequence ID" value="HIQ79481.1"/>
    <property type="molecule type" value="Genomic_DNA"/>
</dbReference>
<evidence type="ECO:0000256" key="2">
    <source>
        <dbReference type="ARBA" id="ARBA00022898"/>
    </source>
</evidence>
<dbReference type="InterPro" id="IPR000524">
    <property type="entry name" value="Tscrpt_reg_HTH_GntR"/>
</dbReference>
<dbReference type="CDD" id="cd07377">
    <property type="entry name" value="WHTH_GntR"/>
    <property type="match status" value="1"/>
</dbReference>
<dbReference type="InterPro" id="IPR036388">
    <property type="entry name" value="WH-like_DNA-bd_sf"/>
</dbReference>
<dbReference type="PROSITE" id="PS50949">
    <property type="entry name" value="HTH_GNTR"/>
    <property type="match status" value="1"/>
</dbReference>
<dbReference type="Gene3D" id="1.10.10.10">
    <property type="entry name" value="Winged helix-like DNA-binding domain superfamily/Winged helix DNA-binding domain"/>
    <property type="match status" value="1"/>
</dbReference>
<dbReference type="GO" id="GO:0030170">
    <property type="term" value="F:pyridoxal phosphate binding"/>
    <property type="evidence" value="ECO:0007669"/>
    <property type="project" value="InterPro"/>
</dbReference>
<dbReference type="InterPro" id="IPR051446">
    <property type="entry name" value="HTH_trans_reg/aminotransferase"/>
</dbReference>
<dbReference type="Proteomes" id="UP000824262">
    <property type="component" value="Unassembled WGS sequence"/>
</dbReference>
<dbReference type="GO" id="GO:0003700">
    <property type="term" value="F:DNA-binding transcription factor activity"/>
    <property type="evidence" value="ECO:0007669"/>
    <property type="project" value="InterPro"/>
</dbReference>
<keyword evidence="5" id="KW-0804">Transcription</keyword>
<dbReference type="InterPro" id="IPR015421">
    <property type="entry name" value="PyrdxlP-dep_Trfase_major"/>
</dbReference>
<dbReference type="InterPro" id="IPR004839">
    <property type="entry name" value="Aminotransferase_I/II_large"/>
</dbReference>
<keyword evidence="7" id="KW-0032">Aminotransferase</keyword>
<dbReference type="SUPFAM" id="SSF46785">
    <property type="entry name" value="Winged helix' DNA-binding domain"/>
    <property type="match status" value="1"/>
</dbReference>